<dbReference type="AlphaFoldDB" id="A0A239KQF4"/>
<gene>
    <name evidence="1" type="ORF">SAMN06295955_115103</name>
</gene>
<reference evidence="1 2" key="1">
    <citation type="submission" date="2017-06" db="EMBL/GenBank/DDBJ databases">
        <authorList>
            <person name="Kim H.J."/>
            <person name="Triplett B.A."/>
        </authorList>
    </citation>
    <scope>NUCLEOTIDE SEQUENCE [LARGE SCALE GENOMIC DNA]</scope>
    <source>
        <strain evidence="1 2">DS15</strain>
    </source>
</reference>
<dbReference type="OrthoDB" id="9876704at2"/>
<dbReference type="EMBL" id="FZPA01000015">
    <property type="protein sequence ID" value="SNT20275.1"/>
    <property type="molecule type" value="Genomic_DNA"/>
</dbReference>
<keyword evidence="2" id="KW-1185">Reference proteome</keyword>
<protein>
    <submittedName>
        <fullName evidence="1">Uncharacterized protein</fullName>
    </submittedName>
</protein>
<evidence type="ECO:0000313" key="1">
    <source>
        <dbReference type="EMBL" id="SNT20275.1"/>
    </source>
</evidence>
<accession>A0A239KQF4</accession>
<organism evidence="1 2">
    <name type="scientific">Sphingopyxis indica</name>
    <dbReference type="NCBI Taxonomy" id="436663"/>
    <lineage>
        <taxon>Bacteria</taxon>
        <taxon>Pseudomonadati</taxon>
        <taxon>Pseudomonadota</taxon>
        <taxon>Alphaproteobacteria</taxon>
        <taxon>Sphingomonadales</taxon>
        <taxon>Sphingomonadaceae</taxon>
        <taxon>Sphingopyxis</taxon>
    </lineage>
</organism>
<sequence>MTFFYKIEAAKNALENVKTDYLRRWGWKQTCNTPGSFWLWQRDFSEEDAAAHARWKARGPGPLGMPSEPRPFGIITAPIDLAVSMTARFLDEQLELAEEGDDE</sequence>
<dbReference type="RefSeq" id="WP_089217111.1">
    <property type="nucleotide sequence ID" value="NZ_FZPA01000015.1"/>
</dbReference>
<evidence type="ECO:0000313" key="2">
    <source>
        <dbReference type="Proteomes" id="UP000198339"/>
    </source>
</evidence>
<proteinExistence type="predicted"/>
<dbReference type="Proteomes" id="UP000198339">
    <property type="component" value="Unassembled WGS sequence"/>
</dbReference>
<name>A0A239KQF4_9SPHN</name>